<evidence type="ECO:0000313" key="9">
    <source>
        <dbReference type="EMBL" id="KAB7507779.1"/>
    </source>
</evidence>
<reference evidence="9 10" key="1">
    <citation type="journal article" date="2019" name="PLoS Biol.">
        <title>Sex chromosomes control vertical transmission of feminizing Wolbachia symbionts in an isopod.</title>
        <authorList>
            <person name="Becking T."/>
            <person name="Chebbi M.A."/>
            <person name="Giraud I."/>
            <person name="Moumen B."/>
            <person name="Laverre T."/>
            <person name="Caubet Y."/>
            <person name="Peccoud J."/>
            <person name="Gilbert C."/>
            <person name="Cordaux R."/>
        </authorList>
    </citation>
    <scope>NUCLEOTIDE SEQUENCE [LARGE SCALE GENOMIC DNA]</scope>
    <source>
        <strain evidence="9">ANa2</strain>
        <tissue evidence="9">Whole body excluding digestive tract and cuticle</tissue>
    </source>
</reference>
<dbReference type="EMBL" id="SEYY01000215">
    <property type="protein sequence ID" value="KAB7507779.1"/>
    <property type="molecule type" value="Genomic_DNA"/>
</dbReference>
<evidence type="ECO:0000256" key="7">
    <source>
        <dbReference type="RuleBase" id="RU079119"/>
    </source>
</evidence>
<comment type="similarity">
    <text evidence="7">Belongs to the DHHC palmitoyltransferase family.</text>
</comment>
<dbReference type="OrthoDB" id="302728at2759"/>
<comment type="subcellular location">
    <subcellularLocation>
        <location evidence="1">Membrane</location>
        <topology evidence="1">Multi-pass membrane protein</topology>
    </subcellularLocation>
</comment>
<protein>
    <recommendedName>
        <fullName evidence="7">Palmitoyltransferase</fullName>
        <ecNumber evidence="7">2.3.1.225</ecNumber>
    </recommendedName>
</protein>
<evidence type="ECO:0000256" key="3">
    <source>
        <dbReference type="ARBA" id="ARBA00022692"/>
    </source>
</evidence>
<comment type="domain">
    <text evidence="7">The DHHC domain is required for palmitoyltransferase activity.</text>
</comment>
<comment type="caution">
    <text evidence="9">The sequence shown here is derived from an EMBL/GenBank/DDBJ whole genome shotgun (WGS) entry which is preliminary data.</text>
</comment>
<evidence type="ECO:0000256" key="6">
    <source>
        <dbReference type="ARBA" id="ARBA00023315"/>
    </source>
</evidence>
<keyword evidence="3 7" id="KW-0812">Transmembrane</keyword>
<keyword evidence="4 7" id="KW-1133">Transmembrane helix</keyword>
<feature type="transmembrane region" description="Helical" evidence="7">
    <location>
        <begin position="50"/>
        <end position="77"/>
    </location>
</feature>
<evidence type="ECO:0000256" key="4">
    <source>
        <dbReference type="ARBA" id="ARBA00022989"/>
    </source>
</evidence>
<dbReference type="GO" id="GO:0016020">
    <property type="term" value="C:membrane"/>
    <property type="evidence" value="ECO:0007669"/>
    <property type="project" value="UniProtKB-SubCell"/>
</dbReference>
<sequence length="291" mass="33755">MMVPSAKLRLRKNILPKNLPDLSACIFLCVAMPTVYWFEIFIVSPTLFDWPLYIFHIILGTFVLVNVAGNFLAIMFVETSTKRLVLPSQVPKGWHVCAECESVAPPRSRHCNTCKACILKKEHHCIFTGCCVGLSNHRYFFVFLIYIWLSTLYCSGLNIFFIWPYVGGLTWWALIRLLLPGIWLVWNPCFETLYAFLFSINFIGFLFLTVLVFYYTNLIFNNVTTQENNSGNPTNLYDQGSRKENVKVALGKRWYLTWLFPTVWSPLPYDGFEWSIPYSDRGTQSVRPKCK</sequence>
<dbReference type="InterPro" id="IPR001594">
    <property type="entry name" value="Palmitoyltrfase_DHHC"/>
</dbReference>
<feature type="domain" description="Palmitoyltransferase DHHC" evidence="8">
    <location>
        <begin position="93"/>
        <end position="228"/>
    </location>
</feature>
<dbReference type="Pfam" id="PF01529">
    <property type="entry name" value="DHHC"/>
    <property type="match status" value="1"/>
</dbReference>
<keyword evidence="5 7" id="KW-0472">Membrane</keyword>
<evidence type="ECO:0000256" key="1">
    <source>
        <dbReference type="ARBA" id="ARBA00004141"/>
    </source>
</evidence>
<keyword evidence="6 7" id="KW-0012">Acyltransferase</keyword>
<feature type="transmembrane region" description="Helical" evidence="7">
    <location>
        <begin position="21"/>
        <end position="38"/>
    </location>
</feature>
<dbReference type="AlphaFoldDB" id="A0A5N5TNP3"/>
<dbReference type="PANTHER" id="PTHR12246">
    <property type="entry name" value="PALMITOYLTRANSFERASE ZDHHC16"/>
    <property type="match status" value="1"/>
</dbReference>
<gene>
    <name evidence="9" type="primary">Zdhhc24</name>
    <name evidence="9" type="ORF">Anas_01180</name>
</gene>
<evidence type="ECO:0000256" key="5">
    <source>
        <dbReference type="ARBA" id="ARBA00023136"/>
    </source>
</evidence>
<dbReference type="EC" id="2.3.1.225" evidence="7"/>
<dbReference type="InterPro" id="IPR039859">
    <property type="entry name" value="PFA4/ZDH16/20/ERF2-like"/>
</dbReference>
<keyword evidence="2 7" id="KW-0808">Transferase</keyword>
<proteinExistence type="inferred from homology"/>
<dbReference type="PROSITE" id="PS50216">
    <property type="entry name" value="DHHC"/>
    <property type="match status" value="1"/>
</dbReference>
<dbReference type="Proteomes" id="UP000326759">
    <property type="component" value="Unassembled WGS sequence"/>
</dbReference>
<feature type="transmembrane region" description="Helical" evidence="7">
    <location>
        <begin position="193"/>
        <end position="215"/>
    </location>
</feature>
<evidence type="ECO:0000259" key="8">
    <source>
        <dbReference type="Pfam" id="PF01529"/>
    </source>
</evidence>
<keyword evidence="10" id="KW-1185">Reference proteome</keyword>
<evidence type="ECO:0000256" key="2">
    <source>
        <dbReference type="ARBA" id="ARBA00022679"/>
    </source>
</evidence>
<organism evidence="9 10">
    <name type="scientific">Armadillidium nasatum</name>
    <dbReference type="NCBI Taxonomy" id="96803"/>
    <lineage>
        <taxon>Eukaryota</taxon>
        <taxon>Metazoa</taxon>
        <taxon>Ecdysozoa</taxon>
        <taxon>Arthropoda</taxon>
        <taxon>Crustacea</taxon>
        <taxon>Multicrustacea</taxon>
        <taxon>Malacostraca</taxon>
        <taxon>Eumalacostraca</taxon>
        <taxon>Peracarida</taxon>
        <taxon>Isopoda</taxon>
        <taxon>Oniscidea</taxon>
        <taxon>Crinocheta</taxon>
        <taxon>Armadillidiidae</taxon>
        <taxon>Armadillidium</taxon>
    </lineage>
</organism>
<feature type="transmembrane region" description="Helical" evidence="7">
    <location>
        <begin position="169"/>
        <end position="186"/>
    </location>
</feature>
<dbReference type="GO" id="GO:0019706">
    <property type="term" value="F:protein-cysteine S-palmitoyltransferase activity"/>
    <property type="evidence" value="ECO:0007669"/>
    <property type="project" value="UniProtKB-EC"/>
</dbReference>
<feature type="transmembrane region" description="Helical" evidence="7">
    <location>
        <begin position="139"/>
        <end position="163"/>
    </location>
</feature>
<name>A0A5N5TNP3_9CRUS</name>
<comment type="catalytic activity">
    <reaction evidence="7">
        <text>L-cysteinyl-[protein] + hexadecanoyl-CoA = S-hexadecanoyl-L-cysteinyl-[protein] + CoA</text>
        <dbReference type="Rhea" id="RHEA:36683"/>
        <dbReference type="Rhea" id="RHEA-COMP:10131"/>
        <dbReference type="Rhea" id="RHEA-COMP:11032"/>
        <dbReference type="ChEBI" id="CHEBI:29950"/>
        <dbReference type="ChEBI" id="CHEBI:57287"/>
        <dbReference type="ChEBI" id="CHEBI:57379"/>
        <dbReference type="ChEBI" id="CHEBI:74151"/>
        <dbReference type="EC" id="2.3.1.225"/>
    </reaction>
</comment>
<evidence type="ECO:0000313" key="10">
    <source>
        <dbReference type="Proteomes" id="UP000326759"/>
    </source>
</evidence>
<accession>A0A5N5TNP3</accession>